<dbReference type="Proteomes" id="UP001651158">
    <property type="component" value="Unassembled WGS sequence"/>
</dbReference>
<reference evidence="1 2" key="1">
    <citation type="journal article" date="2022" name="Front. Cell. Infect. Microbiol.">
        <title>The Genomes of Two Strains of Taenia crassiceps the Animal Model for the Study of Human Cysticercosis.</title>
        <authorList>
            <person name="Bobes R.J."/>
            <person name="Estrada K."/>
            <person name="Rios-Valencia D.G."/>
            <person name="Calderon-Gallegos A."/>
            <person name="de la Torre P."/>
            <person name="Carrero J.C."/>
            <person name="Sanchez-Flores A."/>
            <person name="Laclette J.P."/>
        </authorList>
    </citation>
    <scope>NUCLEOTIDE SEQUENCE [LARGE SCALE GENOMIC DNA]</scope>
    <source>
        <strain evidence="1">WFUcys</strain>
    </source>
</reference>
<protein>
    <submittedName>
        <fullName evidence="1">Uncharacterized protein</fullName>
    </submittedName>
</protein>
<sequence>MCKCADTESVFADSPANQSNWLVALVALGTTTSGDLEVGIDLSVANIRHTSEHILVLLNFSSTHHSLSCVHVRVWMDAVAQCEVPFASHTNTRKELRTSCATTRRTVPKDNNNTNNKYQESCLNCSL</sequence>
<name>A0ABR4Q533_9CEST</name>
<dbReference type="EMBL" id="JAKROA010000011">
    <property type="protein sequence ID" value="KAL5104702.1"/>
    <property type="molecule type" value="Genomic_DNA"/>
</dbReference>
<accession>A0ABR4Q533</accession>
<proteinExistence type="predicted"/>
<comment type="caution">
    <text evidence="1">The sequence shown here is derived from an EMBL/GenBank/DDBJ whole genome shotgun (WGS) entry which is preliminary data.</text>
</comment>
<keyword evidence="2" id="KW-1185">Reference proteome</keyword>
<evidence type="ECO:0000313" key="1">
    <source>
        <dbReference type="EMBL" id="KAL5104702.1"/>
    </source>
</evidence>
<organism evidence="1 2">
    <name type="scientific">Taenia crassiceps</name>
    <dbReference type="NCBI Taxonomy" id="6207"/>
    <lineage>
        <taxon>Eukaryota</taxon>
        <taxon>Metazoa</taxon>
        <taxon>Spiralia</taxon>
        <taxon>Lophotrochozoa</taxon>
        <taxon>Platyhelminthes</taxon>
        <taxon>Cestoda</taxon>
        <taxon>Eucestoda</taxon>
        <taxon>Cyclophyllidea</taxon>
        <taxon>Taeniidae</taxon>
        <taxon>Taenia</taxon>
    </lineage>
</organism>
<evidence type="ECO:0000313" key="2">
    <source>
        <dbReference type="Proteomes" id="UP001651158"/>
    </source>
</evidence>
<gene>
    <name evidence="1" type="ORF">TcWFU_005908</name>
</gene>